<name>A0A0G4G1C0_VITBC</name>
<feature type="region of interest" description="Disordered" evidence="7">
    <location>
        <begin position="532"/>
        <end position="554"/>
    </location>
</feature>
<feature type="domain" description="Malate synthase TIM barrel" evidence="8">
    <location>
        <begin position="168"/>
        <end position="418"/>
    </location>
</feature>
<dbReference type="GO" id="GO:0004474">
    <property type="term" value="F:malate synthase activity"/>
    <property type="evidence" value="ECO:0007669"/>
    <property type="project" value="UniProtKB-EC"/>
</dbReference>
<dbReference type="PANTHER" id="PTHR42902:SF2">
    <property type="entry name" value="MALATE SYNTHASE"/>
    <property type="match status" value="1"/>
</dbReference>
<sequence length="597" mass="65599">MDSWIEVLEFPSASRDPQAHKAYTTVLTEGALDFLRRLVSTFEDDVNQLYRDRANRHTAYQEGRGPSEFSAATAQTRSSDWRIAPLPAALLDRRVDIGDVDPSNGPLLRNAMLSGAQGVQVDFDDGFCPSWRNVLIGHLNVANAARGQLPGDQEGHTRAATDGTSTVMMVRPRAWNMIEANVMVNGRRVSGALFDFGMFVFSSGRHLAELSRGPFLYLSKLESASEAALWDRIFTWTEEALDIPANTIKACVLIESLPAAFEMDEMLWELRNHSAGLNCGMWDYAASFITRMGHDRRKIFPDRNRYVSMDRHFMRSYRRKVIATCHRRGAPATGGMFAGVDDGSLTTHDKQLLVSACVSAKEGDALAGADGALVYDLSLVQPVQDAFAKHFAKGCPNQLSSYAARDADTVTAHDLLQIPTESDVSLDSLRTNIEVCVRYVKGWLEGRGHLIMNGKVEDSATAEISRAQIWQQIRHGVPFESPPAAVPDADSHSRAPLSVVTHKRHKAAAADRVTAPLVRELIREVVCDLNAAEGHPQEGGDGTTTSTPSTISSSADEAGDLVADLVTLRECPLFITTYLEEQRILRRGADRPSHAKL</sequence>
<gene>
    <name evidence="10" type="ORF">Vbra_6119</name>
</gene>
<dbReference type="InParanoid" id="A0A0G4G1C0"/>
<protein>
    <recommendedName>
        <fullName evidence="1">malate synthase</fullName>
        <ecNumber evidence="1">2.3.3.9</ecNumber>
    </recommendedName>
</protein>
<evidence type="ECO:0000259" key="8">
    <source>
        <dbReference type="Pfam" id="PF01274"/>
    </source>
</evidence>
<evidence type="ECO:0000256" key="1">
    <source>
        <dbReference type="ARBA" id="ARBA00012636"/>
    </source>
</evidence>
<dbReference type="PhylomeDB" id="A0A0G4G1C0"/>
<dbReference type="SUPFAM" id="SSF51645">
    <property type="entry name" value="Malate synthase G"/>
    <property type="match status" value="1"/>
</dbReference>
<feature type="active site" description="Proton acceptor" evidence="6">
    <location>
        <position position="171"/>
    </location>
</feature>
<dbReference type="InterPro" id="IPR048355">
    <property type="entry name" value="MS_C"/>
</dbReference>
<keyword evidence="4" id="KW-0808">Transferase</keyword>
<comment type="catalytic activity">
    <reaction evidence="5">
        <text>glyoxylate + acetyl-CoA + H2O = (S)-malate + CoA + H(+)</text>
        <dbReference type="Rhea" id="RHEA:18181"/>
        <dbReference type="ChEBI" id="CHEBI:15377"/>
        <dbReference type="ChEBI" id="CHEBI:15378"/>
        <dbReference type="ChEBI" id="CHEBI:15589"/>
        <dbReference type="ChEBI" id="CHEBI:36655"/>
        <dbReference type="ChEBI" id="CHEBI:57287"/>
        <dbReference type="ChEBI" id="CHEBI:57288"/>
        <dbReference type="EC" id="2.3.3.9"/>
    </reaction>
</comment>
<dbReference type="OrthoDB" id="4078635at2759"/>
<feature type="compositionally biased region" description="Low complexity" evidence="7">
    <location>
        <begin position="543"/>
        <end position="554"/>
    </location>
</feature>
<evidence type="ECO:0000313" key="11">
    <source>
        <dbReference type="Proteomes" id="UP000041254"/>
    </source>
</evidence>
<evidence type="ECO:0000259" key="9">
    <source>
        <dbReference type="Pfam" id="PF20659"/>
    </source>
</evidence>
<feature type="domain" description="Malate synthase C-terminal" evidence="9">
    <location>
        <begin position="427"/>
        <end position="480"/>
    </location>
</feature>
<evidence type="ECO:0000256" key="6">
    <source>
        <dbReference type="PIRSR" id="PIRSR601465-50"/>
    </source>
</evidence>
<dbReference type="Proteomes" id="UP000041254">
    <property type="component" value="Unassembled WGS sequence"/>
</dbReference>
<organism evidence="10 11">
    <name type="scientific">Vitrella brassicaformis (strain CCMP3155)</name>
    <dbReference type="NCBI Taxonomy" id="1169540"/>
    <lineage>
        <taxon>Eukaryota</taxon>
        <taxon>Sar</taxon>
        <taxon>Alveolata</taxon>
        <taxon>Colpodellida</taxon>
        <taxon>Vitrellaceae</taxon>
        <taxon>Vitrella</taxon>
    </lineage>
</organism>
<dbReference type="InterPro" id="IPR046363">
    <property type="entry name" value="MS_N_TIM-barrel_dom"/>
</dbReference>
<dbReference type="FunFam" id="3.20.20.360:FF:000001">
    <property type="entry name" value="Malate synthase"/>
    <property type="match status" value="1"/>
</dbReference>
<dbReference type="AlphaFoldDB" id="A0A0G4G1C0"/>
<dbReference type="EC" id="2.3.3.9" evidence="1"/>
<evidence type="ECO:0000256" key="2">
    <source>
        <dbReference type="ARBA" id="ARBA00022435"/>
    </source>
</evidence>
<dbReference type="EMBL" id="CDMY01000544">
    <property type="protein sequence ID" value="CEM21864.1"/>
    <property type="molecule type" value="Genomic_DNA"/>
</dbReference>
<evidence type="ECO:0000256" key="7">
    <source>
        <dbReference type="SAM" id="MobiDB-lite"/>
    </source>
</evidence>
<dbReference type="InterPro" id="IPR006252">
    <property type="entry name" value="Malate_synthA"/>
</dbReference>
<evidence type="ECO:0000256" key="5">
    <source>
        <dbReference type="ARBA" id="ARBA00047918"/>
    </source>
</evidence>
<evidence type="ECO:0000256" key="3">
    <source>
        <dbReference type="ARBA" id="ARBA00022532"/>
    </source>
</evidence>
<dbReference type="Gene3D" id="1.20.1220.12">
    <property type="entry name" value="Malate synthase, domain III"/>
    <property type="match status" value="1"/>
</dbReference>
<dbReference type="InterPro" id="IPR044856">
    <property type="entry name" value="Malate_synth_C_sf"/>
</dbReference>
<dbReference type="VEuPathDB" id="CryptoDB:Vbra_6119"/>
<dbReference type="Gene3D" id="3.20.20.360">
    <property type="entry name" value="Malate synthase, domain 3"/>
    <property type="match status" value="1"/>
</dbReference>
<dbReference type="GO" id="GO:0006097">
    <property type="term" value="P:glyoxylate cycle"/>
    <property type="evidence" value="ECO:0007669"/>
    <property type="project" value="UniProtKB-KW"/>
</dbReference>
<evidence type="ECO:0000313" key="10">
    <source>
        <dbReference type="EMBL" id="CEM21864.1"/>
    </source>
</evidence>
<feature type="active site" description="Proton donor" evidence="6">
    <location>
        <position position="458"/>
    </location>
</feature>
<dbReference type="PANTHER" id="PTHR42902">
    <property type="entry name" value="MALATE SYNTHASE"/>
    <property type="match status" value="1"/>
</dbReference>
<dbReference type="GO" id="GO:0005737">
    <property type="term" value="C:cytoplasm"/>
    <property type="evidence" value="ECO:0007669"/>
    <property type="project" value="TreeGrafter"/>
</dbReference>
<dbReference type="InterPro" id="IPR011076">
    <property type="entry name" value="Malate_synth_sf"/>
</dbReference>
<accession>A0A0G4G1C0</accession>
<keyword evidence="11" id="KW-1185">Reference proteome</keyword>
<proteinExistence type="predicted"/>
<reference evidence="10 11" key="1">
    <citation type="submission" date="2014-11" db="EMBL/GenBank/DDBJ databases">
        <authorList>
            <person name="Zhu J."/>
            <person name="Qi W."/>
            <person name="Song R."/>
        </authorList>
    </citation>
    <scope>NUCLEOTIDE SEQUENCE [LARGE SCALE GENOMIC DNA]</scope>
</reference>
<dbReference type="Pfam" id="PF01274">
    <property type="entry name" value="MS_TIM-barrel"/>
    <property type="match status" value="1"/>
</dbReference>
<dbReference type="STRING" id="1169540.A0A0G4G1C0"/>
<dbReference type="GO" id="GO:0006099">
    <property type="term" value="P:tricarboxylic acid cycle"/>
    <property type="evidence" value="ECO:0007669"/>
    <property type="project" value="UniProtKB-KW"/>
</dbReference>
<dbReference type="OMA" id="QWVYHRV"/>
<keyword evidence="2" id="KW-0329">Glyoxylate bypass</keyword>
<dbReference type="InterPro" id="IPR001465">
    <property type="entry name" value="Malate_synthase_TIM"/>
</dbReference>
<dbReference type="Pfam" id="PF20659">
    <property type="entry name" value="MS_C"/>
    <property type="match status" value="1"/>
</dbReference>
<keyword evidence="3" id="KW-0816">Tricarboxylic acid cycle</keyword>
<evidence type="ECO:0000256" key="4">
    <source>
        <dbReference type="ARBA" id="ARBA00022679"/>
    </source>
</evidence>